<proteinExistence type="predicted"/>
<dbReference type="PROSITE" id="PS51257">
    <property type="entry name" value="PROKAR_LIPOPROTEIN"/>
    <property type="match status" value="1"/>
</dbReference>
<dbReference type="PANTHER" id="PTHR24198:SF165">
    <property type="entry name" value="ANKYRIN REPEAT-CONTAINING PROTEIN-RELATED"/>
    <property type="match status" value="1"/>
</dbReference>
<dbReference type="PANTHER" id="PTHR24198">
    <property type="entry name" value="ANKYRIN REPEAT AND PROTEIN KINASE DOMAIN-CONTAINING PROTEIN"/>
    <property type="match status" value="1"/>
</dbReference>
<feature type="repeat" description="ANK" evidence="3">
    <location>
        <begin position="145"/>
        <end position="171"/>
    </location>
</feature>
<keyword evidence="5" id="KW-1185">Reference proteome</keyword>
<evidence type="ECO:0000256" key="1">
    <source>
        <dbReference type="ARBA" id="ARBA00022737"/>
    </source>
</evidence>
<dbReference type="SMART" id="SM00248">
    <property type="entry name" value="ANK"/>
    <property type="match status" value="7"/>
</dbReference>
<name>A0A6J8D6K6_MYTCO</name>
<feature type="repeat" description="ANK" evidence="3">
    <location>
        <begin position="17"/>
        <end position="49"/>
    </location>
</feature>
<sequence>MRLLLNNGADPNSCFHTGSFPLALACIFENENMVELLLNNQSNVDTFTDIDDICTAVFQCGYKVDIVEKIAYKQFDTPTFPLSALHIASISNNINIVQMLLNSKANAYVKCSISPMVLNVLGKNSKSAERHEISPRSYSKCSIIHNVLPLHIACLMGNDNIVDILIQNNIDCRPYYTESSIELSTEQVMCIHGFLDEFGVIPRQKQKFMFSPIQIACFSTHWIILKNLFKYGAAIFESCDISNTLMACFSGNIKDFQNCKYQETVYKTSVENILFEHNHISIIRDLKDLGFQFGTNHINIMLDTIAKSCYSGDLQTVGTLLNIIEDISIIHKNKAAIHYACEAKQAEVVELLVSHRAEVNIQAMDLETPIHIATRNECAHMIELLIRSGGDPFLTNKDGDNALHIACMKDNTECLLLILQFADSGFISGHIQEYIDMTNISE</sequence>
<dbReference type="Pfam" id="PF13606">
    <property type="entry name" value="Ank_3"/>
    <property type="match status" value="1"/>
</dbReference>
<dbReference type="OrthoDB" id="19174at2759"/>
<gene>
    <name evidence="4" type="ORF">MCOR_38161</name>
</gene>
<dbReference type="AlphaFoldDB" id="A0A6J8D6K6"/>
<accession>A0A6J8D6K6</accession>
<dbReference type="Pfam" id="PF12796">
    <property type="entry name" value="Ank_2"/>
    <property type="match status" value="2"/>
</dbReference>
<evidence type="ECO:0008006" key="6">
    <source>
        <dbReference type="Google" id="ProtNLM"/>
    </source>
</evidence>
<dbReference type="PROSITE" id="PS50088">
    <property type="entry name" value="ANK_REPEAT"/>
    <property type="match status" value="4"/>
</dbReference>
<feature type="repeat" description="ANK" evidence="3">
    <location>
        <begin position="365"/>
        <end position="397"/>
    </location>
</feature>
<keyword evidence="2 3" id="KW-0040">ANK repeat</keyword>
<reference evidence="4 5" key="1">
    <citation type="submission" date="2020-06" db="EMBL/GenBank/DDBJ databases">
        <authorList>
            <person name="Li R."/>
            <person name="Bekaert M."/>
        </authorList>
    </citation>
    <scope>NUCLEOTIDE SEQUENCE [LARGE SCALE GENOMIC DNA]</scope>
    <source>
        <strain evidence="5">wild</strain>
    </source>
</reference>
<evidence type="ECO:0000256" key="3">
    <source>
        <dbReference type="PROSITE-ProRule" id="PRU00023"/>
    </source>
</evidence>
<evidence type="ECO:0000256" key="2">
    <source>
        <dbReference type="ARBA" id="ARBA00023043"/>
    </source>
</evidence>
<keyword evidence="1" id="KW-0677">Repeat</keyword>
<dbReference type="InterPro" id="IPR002110">
    <property type="entry name" value="Ankyrin_rpt"/>
</dbReference>
<evidence type="ECO:0000313" key="4">
    <source>
        <dbReference type="EMBL" id="CAC5404363.1"/>
    </source>
</evidence>
<dbReference type="Pfam" id="PF00023">
    <property type="entry name" value="Ank"/>
    <property type="match status" value="1"/>
</dbReference>
<feature type="repeat" description="ANK" evidence="3">
    <location>
        <begin position="332"/>
        <end position="364"/>
    </location>
</feature>
<dbReference type="InterPro" id="IPR036770">
    <property type="entry name" value="Ankyrin_rpt-contain_sf"/>
</dbReference>
<dbReference type="Gene3D" id="1.25.40.20">
    <property type="entry name" value="Ankyrin repeat-containing domain"/>
    <property type="match status" value="3"/>
</dbReference>
<dbReference type="SUPFAM" id="SSF48403">
    <property type="entry name" value="Ankyrin repeat"/>
    <property type="match status" value="2"/>
</dbReference>
<protein>
    <recommendedName>
        <fullName evidence="6">ANK</fullName>
    </recommendedName>
</protein>
<dbReference type="EMBL" id="CACVKT020006938">
    <property type="protein sequence ID" value="CAC5404363.1"/>
    <property type="molecule type" value="Genomic_DNA"/>
</dbReference>
<organism evidence="4 5">
    <name type="scientific">Mytilus coruscus</name>
    <name type="common">Sea mussel</name>
    <dbReference type="NCBI Taxonomy" id="42192"/>
    <lineage>
        <taxon>Eukaryota</taxon>
        <taxon>Metazoa</taxon>
        <taxon>Spiralia</taxon>
        <taxon>Lophotrochozoa</taxon>
        <taxon>Mollusca</taxon>
        <taxon>Bivalvia</taxon>
        <taxon>Autobranchia</taxon>
        <taxon>Pteriomorphia</taxon>
        <taxon>Mytilida</taxon>
        <taxon>Mytiloidea</taxon>
        <taxon>Mytilidae</taxon>
        <taxon>Mytilinae</taxon>
        <taxon>Mytilus</taxon>
    </lineage>
</organism>
<evidence type="ECO:0000313" key="5">
    <source>
        <dbReference type="Proteomes" id="UP000507470"/>
    </source>
</evidence>
<dbReference type="PROSITE" id="PS50297">
    <property type="entry name" value="ANK_REP_REGION"/>
    <property type="match status" value="3"/>
</dbReference>
<dbReference type="Proteomes" id="UP000507470">
    <property type="component" value="Unassembled WGS sequence"/>
</dbReference>